<dbReference type="InterPro" id="IPR036869">
    <property type="entry name" value="J_dom_sf"/>
</dbReference>
<feature type="region of interest" description="Disordered" evidence="1">
    <location>
        <begin position="102"/>
        <end position="125"/>
    </location>
</feature>
<dbReference type="AlphaFoldDB" id="W7U9I2"/>
<dbReference type="SUPFAM" id="SSF46565">
    <property type="entry name" value="Chaperone J-domain"/>
    <property type="match status" value="1"/>
</dbReference>
<feature type="domain" description="SAP" evidence="3">
    <location>
        <begin position="14"/>
        <end position="48"/>
    </location>
</feature>
<dbReference type="Gene3D" id="1.10.720.30">
    <property type="entry name" value="SAP domain"/>
    <property type="match status" value="1"/>
</dbReference>
<feature type="region of interest" description="Disordered" evidence="1">
    <location>
        <begin position="354"/>
        <end position="377"/>
    </location>
</feature>
<dbReference type="SMART" id="SM00271">
    <property type="entry name" value="DnaJ"/>
    <property type="match status" value="1"/>
</dbReference>
<keyword evidence="5" id="KW-1185">Reference proteome</keyword>
<name>W7U9I2_9STRA</name>
<dbReference type="InterPro" id="IPR036361">
    <property type="entry name" value="SAP_dom_sf"/>
</dbReference>
<dbReference type="PANTHER" id="PTHR44137">
    <property type="entry name" value="BNAC03G44070D PROTEIN"/>
    <property type="match status" value="1"/>
</dbReference>
<dbReference type="SMART" id="SM00513">
    <property type="entry name" value="SAP"/>
    <property type="match status" value="2"/>
</dbReference>
<evidence type="ECO:0000259" key="2">
    <source>
        <dbReference type="PROSITE" id="PS50076"/>
    </source>
</evidence>
<evidence type="ECO:0000313" key="4">
    <source>
        <dbReference type="EMBL" id="EWM29456.1"/>
    </source>
</evidence>
<feature type="compositionally biased region" description="Basic and acidic residues" evidence="1">
    <location>
        <begin position="366"/>
        <end position="377"/>
    </location>
</feature>
<gene>
    <name evidence="4" type="ORF">Naga_100083g17</name>
</gene>
<dbReference type="OrthoDB" id="10250354at2759"/>
<organism evidence="4 5">
    <name type="scientific">Nannochloropsis gaditana</name>
    <dbReference type="NCBI Taxonomy" id="72520"/>
    <lineage>
        <taxon>Eukaryota</taxon>
        <taxon>Sar</taxon>
        <taxon>Stramenopiles</taxon>
        <taxon>Ochrophyta</taxon>
        <taxon>Eustigmatophyceae</taxon>
        <taxon>Eustigmatales</taxon>
        <taxon>Monodopsidaceae</taxon>
        <taxon>Nannochloropsis</taxon>
    </lineage>
</organism>
<accession>W7U9I2</accession>
<feature type="region of interest" description="Disordered" evidence="1">
    <location>
        <begin position="531"/>
        <end position="557"/>
    </location>
</feature>
<protein>
    <recommendedName>
        <fullName evidence="6">J domain-containing protein</fullName>
    </recommendedName>
</protein>
<dbReference type="InterPro" id="IPR001623">
    <property type="entry name" value="DnaJ_domain"/>
</dbReference>
<feature type="compositionally biased region" description="Basic and acidic residues" evidence="1">
    <location>
        <begin position="540"/>
        <end position="557"/>
    </location>
</feature>
<evidence type="ECO:0000259" key="3">
    <source>
        <dbReference type="PROSITE" id="PS50800"/>
    </source>
</evidence>
<dbReference type="Pfam" id="PF00226">
    <property type="entry name" value="DnaJ"/>
    <property type="match status" value="1"/>
</dbReference>
<dbReference type="Gene3D" id="1.10.287.110">
    <property type="entry name" value="DnaJ domain"/>
    <property type="match status" value="1"/>
</dbReference>
<feature type="compositionally biased region" description="Basic and acidic residues" evidence="1">
    <location>
        <begin position="113"/>
        <end position="124"/>
    </location>
</feature>
<dbReference type="CDD" id="cd06257">
    <property type="entry name" value="DnaJ"/>
    <property type="match status" value="1"/>
</dbReference>
<dbReference type="PROSITE" id="PS50076">
    <property type="entry name" value="DNAJ_2"/>
    <property type="match status" value="1"/>
</dbReference>
<sequence>MSKNWNVLAKGGGLEKLKVGELKGFLKENGLSQTGEKGTLMFRIKAFLDGEGMKIDGRNPATMKAGELKKECAKRGLSPMGYPDELLESLINYLKTHGGADKATNAAPGIDQKSTDKTLGKAEDNIGDDGDVASALVHRIMQLGEEEDWAAILNLGCTGLKVSRQSPTALLRKCYHRLSLNVHPDRLGGSVPEATKAFQAVVTAFERLSEPEREEEQGNKKGKATTKTKTLARSNENCFRSRIYCPRCRTEWGQPIDGLPPYTYNYMMMGLKTFVCSTCLCDFGALTALHKCPHCRRSFEYDPHDYHRQVVCGNKGCTKPFGFFLFPVSDRVEKEMRGELRAEQERRLRARESKLARLARSKRKREGMEKGEGEQAADDRRLQLRLFVQGLLDACPRCGEEVACKPEDREAHKDHLRDCHDKDKIEAHREKVRKAEAHQADKEAKRAQQEDLQSLRTWEFLGGNEGELWLLTDGQLAHLCKEKALLPKEEIDEMGMGDKKGSGAKKTTAAALSKDEMIAKLVAQSKREGPLRLTDGTESGDIKRECGEPNTRFSRDSLPDNLHGMSLLQLRAVCAAHAYVPQATSQAALVRELERAAAKVEGHEETLLLED</sequence>
<dbReference type="PROSITE" id="PS50800">
    <property type="entry name" value="SAP"/>
    <property type="match status" value="1"/>
</dbReference>
<comment type="caution">
    <text evidence="4">The sequence shown here is derived from an EMBL/GenBank/DDBJ whole genome shotgun (WGS) entry which is preliminary data.</text>
</comment>
<proteinExistence type="predicted"/>
<feature type="domain" description="J" evidence="2">
    <location>
        <begin position="148"/>
        <end position="222"/>
    </location>
</feature>
<dbReference type="Proteomes" id="UP000019335">
    <property type="component" value="Chromosome 3"/>
</dbReference>
<dbReference type="InterPro" id="IPR003034">
    <property type="entry name" value="SAP_dom"/>
</dbReference>
<evidence type="ECO:0000256" key="1">
    <source>
        <dbReference type="SAM" id="MobiDB-lite"/>
    </source>
</evidence>
<evidence type="ECO:0000313" key="5">
    <source>
        <dbReference type="Proteomes" id="UP000019335"/>
    </source>
</evidence>
<reference evidence="4 5" key="1">
    <citation type="journal article" date="2014" name="Mol. Plant">
        <title>Chromosome Scale Genome Assembly and Transcriptome Profiling of Nannochloropsis gaditana in Nitrogen Depletion.</title>
        <authorList>
            <person name="Corteggiani Carpinelli E."/>
            <person name="Telatin A."/>
            <person name="Vitulo N."/>
            <person name="Forcato C."/>
            <person name="D'Angelo M."/>
            <person name="Schiavon R."/>
            <person name="Vezzi A."/>
            <person name="Giacometti G.M."/>
            <person name="Morosinotto T."/>
            <person name="Valle G."/>
        </authorList>
    </citation>
    <scope>NUCLEOTIDE SEQUENCE [LARGE SCALE GENOMIC DNA]</scope>
    <source>
        <strain evidence="4 5">B-31</strain>
    </source>
</reference>
<dbReference type="SUPFAM" id="SSF68906">
    <property type="entry name" value="SAP domain"/>
    <property type="match status" value="1"/>
</dbReference>
<dbReference type="EMBL" id="AZIL01000161">
    <property type="protein sequence ID" value="EWM29456.1"/>
    <property type="molecule type" value="Genomic_DNA"/>
</dbReference>
<dbReference type="PANTHER" id="PTHR44137:SF32">
    <property type="entry name" value="DNAJ HEAT SHOCK AMINO-TERMINAL DOMAIN PROTEIN"/>
    <property type="match status" value="1"/>
</dbReference>
<evidence type="ECO:0008006" key="6">
    <source>
        <dbReference type="Google" id="ProtNLM"/>
    </source>
</evidence>